<organism evidence="1">
    <name type="scientific">hydrothermal vent metagenome</name>
    <dbReference type="NCBI Taxonomy" id="652676"/>
    <lineage>
        <taxon>unclassified sequences</taxon>
        <taxon>metagenomes</taxon>
        <taxon>ecological metagenomes</taxon>
    </lineage>
</organism>
<sequence length="130" mass="14134">MKFLRTDPHSRTGLIVLLLMALLFAPFVSATTLVGGFSEPSFFAENERMVKCDKMMTAKMAASQQADASCCEQGTDCQSHCQNLLLSHLPASVFAEMLVVPLLAVRSVQLSSSQILKGIIPPQDPRPPQV</sequence>
<gene>
    <name evidence="1" type="ORF">MNBD_GAMMA25-577</name>
</gene>
<dbReference type="EMBL" id="UOFY01000004">
    <property type="protein sequence ID" value="VAX05770.1"/>
    <property type="molecule type" value="Genomic_DNA"/>
</dbReference>
<protein>
    <submittedName>
        <fullName evidence="1">Uncharacterized protein</fullName>
    </submittedName>
</protein>
<proteinExistence type="predicted"/>
<dbReference type="AlphaFoldDB" id="A0A3B1B687"/>
<name>A0A3B1B687_9ZZZZ</name>
<accession>A0A3B1B687</accession>
<reference evidence="1" key="1">
    <citation type="submission" date="2018-06" db="EMBL/GenBank/DDBJ databases">
        <authorList>
            <person name="Zhirakovskaya E."/>
        </authorList>
    </citation>
    <scope>NUCLEOTIDE SEQUENCE</scope>
</reference>
<evidence type="ECO:0000313" key="1">
    <source>
        <dbReference type="EMBL" id="VAX05770.1"/>
    </source>
</evidence>